<dbReference type="AlphaFoldDB" id="A0A1Y5TQ24"/>
<dbReference type="InterPro" id="IPR027417">
    <property type="entry name" value="P-loop_NTPase"/>
</dbReference>
<keyword evidence="1" id="KW-0808">Transferase</keyword>
<organism evidence="1 2">
    <name type="scientific">Roseisalinus antarcticus</name>
    <dbReference type="NCBI Taxonomy" id="254357"/>
    <lineage>
        <taxon>Bacteria</taxon>
        <taxon>Pseudomonadati</taxon>
        <taxon>Pseudomonadota</taxon>
        <taxon>Alphaproteobacteria</taxon>
        <taxon>Rhodobacterales</taxon>
        <taxon>Roseobacteraceae</taxon>
        <taxon>Roseisalinus</taxon>
    </lineage>
</organism>
<keyword evidence="2" id="KW-1185">Reference proteome</keyword>
<dbReference type="SUPFAM" id="SSF52540">
    <property type="entry name" value="P-loop containing nucleoside triphosphate hydrolases"/>
    <property type="match status" value="1"/>
</dbReference>
<name>A0A1Y5TQ24_9RHOB</name>
<evidence type="ECO:0000313" key="1">
    <source>
        <dbReference type="EMBL" id="SLN69257.1"/>
    </source>
</evidence>
<proteinExistence type="predicted"/>
<dbReference type="InterPro" id="IPR005331">
    <property type="entry name" value="Sulfotransferase"/>
</dbReference>
<gene>
    <name evidence="1" type="ORF">ROA7023_03372</name>
</gene>
<dbReference type="EMBL" id="FWFZ01000021">
    <property type="protein sequence ID" value="SLN69257.1"/>
    <property type="molecule type" value="Genomic_DNA"/>
</dbReference>
<reference evidence="1 2" key="1">
    <citation type="submission" date="2017-03" db="EMBL/GenBank/DDBJ databases">
        <authorList>
            <person name="Afonso C.L."/>
            <person name="Miller P.J."/>
            <person name="Scott M.A."/>
            <person name="Spackman E."/>
            <person name="Goraichik I."/>
            <person name="Dimitrov K.M."/>
            <person name="Suarez D.L."/>
            <person name="Swayne D.E."/>
        </authorList>
    </citation>
    <scope>NUCLEOTIDE SEQUENCE [LARGE SCALE GENOMIC DNA]</scope>
    <source>
        <strain evidence="1 2">CECT 7023</strain>
    </source>
</reference>
<accession>A0A1Y5TQ24</accession>
<dbReference type="RefSeq" id="WP_085880156.1">
    <property type="nucleotide sequence ID" value="NZ_FWFZ01000021.1"/>
</dbReference>
<dbReference type="OrthoDB" id="288532at2"/>
<dbReference type="Pfam" id="PF03567">
    <property type="entry name" value="Sulfotransfer_2"/>
    <property type="match status" value="1"/>
</dbReference>
<dbReference type="Gene3D" id="3.40.50.300">
    <property type="entry name" value="P-loop containing nucleotide triphosphate hydrolases"/>
    <property type="match status" value="1"/>
</dbReference>
<protein>
    <submittedName>
        <fullName evidence="1">Sulfotransferase family protein</fullName>
    </submittedName>
</protein>
<dbReference type="Proteomes" id="UP000193900">
    <property type="component" value="Unassembled WGS sequence"/>
</dbReference>
<sequence>MIVSHSRKIIFFSFPKTGSESVRDMLSEINEEPIHHFKDATPQSPYYSHMSPAEAQAEFEKRGLDYSGYFRFTVTRNPYPRLVSIYEMVMAVDGVEKLKRRIGLRQQGFADWLAATEPSGSGGGGRRHQRWRRFGTWSTAAWIAGRDGEVAVDRVLRLEYLADELPGVLRDLSLPRPETLTHKNRRVTRDWRSYYDDRSRALVAARYGDDLATYGYGFD</sequence>
<evidence type="ECO:0000313" key="2">
    <source>
        <dbReference type="Proteomes" id="UP000193900"/>
    </source>
</evidence>
<dbReference type="GO" id="GO:0008146">
    <property type="term" value="F:sulfotransferase activity"/>
    <property type="evidence" value="ECO:0007669"/>
    <property type="project" value="InterPro"/>
</dbReference>
<dbReference type="GO" id="GO:0016020">
    <property type="term" value="C:membrane"/>
    <property type="evidence" value="ECO:0007669"/>
    <property type="project" value="InterPro"/>
</dbReference>